<feature type="domain" description="D-isomer specific 2-hydroxyacid dehydrogenase NAD-binding" evidence="6">
    <location>
        <begin position="101"/>
        <end position="276"/>
    </location>
</feature>
<comment type="caution">
    <text evidence="7">The sequence shown here is derived from an EMBL/GenBank/DDBJ whole genome shotgun (WGS) entry which is preliminary data.</text>
</comment>
<dbReference type="SUPFAM" id="SSF52283">
    <property type="entry name" value="Formate/glycerate dehydrogenase catalytic domain-like"/>
    <property type="match status" value="1"/>
</dbReference>
<reference evidence="7 8" key="1">
    <citation type="journal article" date="2015" name="Biotechnol. Bioeng.">
        <title>Genome sequence and phenotypic characterization of Caulobacter segnis.</title>
        <authorList>
            <person name="Patel S."/>
            <person name="Fletcher B."/>
            <person name="Scott D.C."/>
            <person name="Ely B."/>
        </authorList>
    </citation>
    <scope>NUCLEOTIDE SEQUENCE [LARGE SCALE GENOMIC DNA]</scope>
    <source>
        <strain evidence="7 8">ERI-2</strain>
    </source>
</reference>
<evidence type="ECO:0000259" key="6">
    <source>
        <dbReference type="Pfam" id="PF02826"/>
    </source>
</evidence>
<dbReference type="Proteomes" id="UP000077407">
    <property type="component" value="Unassembled WGS sequence"/>
</dbReference>
<evidence type="ECO:0000256" key="3">
    <source>
        <dbReference type="ARBA" id="ARBA00023027"/>
    </source>
</evidence>
<evidence type="ECO:0000313" key="7">
    <source>
        <dbReference type="EMBL" id="OAA91896.1"/>
    </source>
</evidence>
<dbReference type="InterPro" id="IPR006139">
    <property type="entry name" value="D-isomer_2_OHA_DH_cat_dom"/>
</dbReference>
<feature type="domain" description="D-isomer specific 2-hydroxyacid dehydrogenase catalytic" evidence="5">
    <location>
        <begin position="4"/>
        <end position="309"/>
    </location>
</feature>
<evidence type="ECO:0000256" key="4">
    <source>
        <dbReference type="RuleBase" id="RU003719"/>
    </source>
</evidence>
<protein>
    <submittedName>
        <fullName evidence="7">Putative 2-hydroxyacid dehydrogenase</fullName>
        <ecNumber evidence="7">1.-.-.-</ecNumber>
    </submittedName>
</protein>
<dbReference type="GO" id="GO:0016616">
    <property type="term" value="F:oxidoreductase activity, acting on the CH-OH group of donors, NAD or NADP as acceptor"/>
    <property type="evidence" value="ECO:0007669"/>
    <property type="project" value="InterPro"/>
</dbReference>
<dbReference type="Pfam" id="PF00389">
    <property type="entry name" value="2-Hacid_dh"/>
    <property type="match status" value="1"/>
</dbReference>
<dbReference type="InterPro" id="IPR036291">
    <property type="entry name" value="NAD(P)-bd_dom_sf"/>
</dbReference>
<gene>
    <name evidence="7" type="ORF">WY13_00298</name>
</gene>
<dbReference type="GO" id="GO:0051287">
    <property type="term" value="F:NAD binding"/>
    <property type="evidence" value="ECO:0007669"/>
    <property type="project" value="InterPro"/>
</dbReference>
<dbReference type="Gene3D" id="3.40.50.720">
    <property type="entry name" value="NAD(P)-binding Rossmann-like Domain"/>
    <property type="match status" value="2"/>
</dbReference>
<dbReference type="OrthoDB" id="9805416at2"/>
<dbReference type="AlphaFoldDB" id="A0A162LCW4"/>
<evidence type="ECO:0000313" key="8">
    <source>
        <dbReference type="Proteomes" id="UP000077407"/>
    </source>
</evidence>
<name>A0A162LCW4_9CLOT</name>
<dbReference type="EMBL" id="LITT01000003">
    <property type="protein sequence ID" value="OAA91896.1"/>
    <property type="molecule type" value="Genomic_DNA"/>
</dbReference>
<dbReference type="InterPro" id="IPR006140">
    <property type="entry name" value="D-isomer_DH_NAD-bd"/>
</dbReference>
<keyword evidence="2 4" id="KW-0560">Oxidoreductase</keyword>
<evidence type="ECO:0000259" key="5">
    <source>
        <dbReference type="Pfam" id="PF00389"/>
    </source>
</evidence>
<dbReference type="PATRIC" id="fig|1538.10.peg.785"/>
<dbReference type="PANTHER" id="PTHR43333">
    <property type="entry name" value="2-HACID_DH_C DOMAIN-CONTAINING PROTEIN"/>
    <property type="match status" value="1"/>
</dbReference>
<dbReference type="SUPFAM" id="SSF51735">
    <property type="entry name" value="NAD(P)-binding Rossmann-fold domains"/>
    <property type="match status" value="1"/>
</dbReference>
<proteinExistence type="inferred from homology"/>
<evidence type="ECO:0000256" key="2">
    <source>
        <dbReference type="ARBA" id="ARBA00023002"/>
    </source>
</evidence>
<dbReference type="CDD" id="cd05300">
    <property type="entry name" value="2-Hacid_dh_1"/>
    <property type="match status" value="1"/>
</dbReference>
<accession>A0A162LCW4</accession>
<comment type="similarity">
    <text evidence="1 4">Belongs to the D-isomer specific 2-hydroxyacid dehydrogenase family.</text>
</comment>
<keyword evidence="3" id="KW-0520">NAD</keyword>
<dbReference type="RefSeq" id="WP_063553935.1">
    <property type="nucleotide sequence ID" value="NZ_LITT01000003.1"/>
</dbReference>
<organism evidence="7 8">
    <name type="scientific">Clostridium ljungdahlii</name>
    <dbReference type="NCBI Taxonomy" id="1538"/>
    <lineage>
        <taxon>Bacteria</taxon>
        <taxon>Bacillati</taxon>
        <taxon>Bacillota</taxon>
        <taxon>Clostridia</taxon>
        <taxon>Eubacteriales</taxon>
        <taxon>Clostridiaceae</taxon>
        <taxon>Clostridium</taxon>
    </lineage>
</organism>
<sequence length="323" mass="36217">MRILVVIPLNENEKERLQAKMPEAEYIYISSEEVTCQLVKSADIIIGNVPSEYVKESNKLKWLQLNSAGTDGYCEPGVIPEGAYLTNATGAYGLAISEHMLGMLLEIKKKLNLYYINQKKHLWKDEGNVTSIEGSTTLVVGLGNIGGDFARKMKALGSYTIGIKRTKGQKPEYIDELYKMEALDELLPKADIVALSLPGTKDTYHLFNKDKFNLMRKDAIILNVGRGSCICTEDLCYALENRIISGAGLDVTEPEPLPSDHRLWDAPGVVITPHISGFFHLPETLRRIANISIENLEHFKKGDQLKNIIDFKTGYRTNRELKK</sequence>
<dbReference type="EC" id="1.-.-.-" evidence="7"/>
<dbReference type="PANTHER" id="PTHR43333:SF1">
    <property type="entry name" value="D-ISOMER SPECIFIC 2-HYDROXYACID DEHYDROGENASE NAD-BINDING DOMAIN-CONTAINING PROTEIN"/>
    <property type="match status" value="1"/>
</dbReference>
<dbReference type="Pfam" id="PF02826">
    <property type="entry name" value="2-Hacid_dh_C"/>
    <property type="match status" value="1"/>
</dbReference>
<evidence type="ECO:0000256" key="1">
    <source>
        <dbReference type="ARBA" id="ARBA00005854"/>
    </source>
</evidence>